<evidence type="ECO:0000259" key="8">
    <source>
        <dbReference type="PROSITE" id="PS51007"/>
    </source>
</evidence>
<proteinExistence type="predicted"/>
<dbReference type="PROSITE" id="PS51007">
    <property type="entry name" value="CYTC"/>
    <property type="match status" value="2"/>
</dbReference>
<comment type="subcellular location">
    <subcellularLocation>
        <location evidence="1">Cell envelope</location>
    </subcellularLocation>
</comment>
<evidence type="ECO:0000256" key="7">
    <source>
        <dbReference type="PROSITE-ProRule" id="PRU00433"/>
    </source>
</evidence>
<dbReference type="InterPro" id="IPR009056">
    <property type="entry name" value="Cyt_c-like_dom"/>
</dbReference>
<evidence type="ECO:0000256" key="3">
    <source>
        <dbReference type="ARBA" id="ARBA00022723"/>
    </source>
</evidence>
<dbReference type="GO" id="GO:0004130">
    <property type="term" value="F:cytochrome-c peroxidase activity"/>
    <property type="evidence" value="ECO:0007669"/>
    <property type="project" value="TreeGrafter"/>
</dbReference>
<dbReference type="AlphaFoldDB" id="A0A1I3U2G4"/>
<dbReference type="InterPro" id="IPR038352">
    <property type="entry name" value="Imelysin_sf"/>
</dbReference>
<dbReference type="Pfam" id="PF03150">
    <property type="entry name" value="CCP_MauG"/>
    <property type="match status" value="1"/>
</dbReference>
<dbReference type="InterPro" id="IPR004852">
    <property type="entry name" value="Di-haem_cyt_c_peroxidsae"/>
</dbReference>
<sequence>MLNIKNFSLLIVLTSFIIGCNKTTSDYKDISNSNYLIVQVDSLSKPIDELIIAIEQKSDSTSIRNYFIESREAYKKIEWAVSYFLPHTASAINGPALDKLDLDENKFIPAEGFQKVEELLFPEIDKEGFSELLIHARKLKNAVNGIRKNFEVITISDAMALEALKLEVFQITTLGITGFDTPASRLQFVEATASLQGIKDFINTKEEWKSTKAFVAINTLLEKSIHILQSSPSKNDFNYLGFIIENLVPLSRQVVALQKELKIPFLEYNQAIKGEIGSLFEENAININSFLPDSSYYATPAKIALGKELFFDKKLSKNGDRNCASCHHPEKAFTDGLKTSLDLAGKPLQRNALSLNYAAYYHGQFWDMRSVTLESQSSDVITNVDEMHGNMEDIVEHLNKDEVYSASFKKVFNTTKPIEVKQLENALASYVRSLAVFKSRFDLYMRGDYTQLSDQEKRGFNLFVGKGQCATCHFIPVFNGTVSPYFRSSEQEILGVPKDIAGTELDSDLGRYVFNTDLEQLKHSFKTPTLRNINESGPYMHNGVYNTLEEVMDFYNKGGGIGLGLEVENQTLPDAPLDLTDEEMNAIIAFMKALSDS</sequence>
<accession>A0A1I3U2G4</accession>
<evidence type="ECO:0000256" key="1">
    <source>
        <dbReference type="ARBA" id="ARBA00004196"/>
    </source>
</evidence>
<keyword evidence="2 7" id="KW-0349">Heme</keyword>
<keyword evidence="5" id="KW-0560">Oxidoreductase</keyword>
<feature type="domain" description="Cytochrome c" evidence="8">
    <location>
        <begin position="454"/>
        <end position="595"/>
    </location>
</feature>
<feature type="domain" description="Cytochrome c" evidence="8">
    <location>
        <begin position="301"/>
        <end position="435"/>
    </location>
</feature>
<evidence type="ECO:0000256" key="2">
    <source>
        <dbReference type="ARBA" id="ARBA00022617"/>
    </source>
</evidence>
<dbReference type="GO" id="GO:0046872">
    <property type="term" value="F:metal ion binding"/>
    <property type="evidence" value="ECO:0007669"/>
    <property type="project" value="UniProtKB-KW"/>
</dbReference>
<keyword evidence="3 7" id="KW-0479">Metal-binding</keyword>
<keyword evidence="4" id="KW-0732">Signal</keyword>
<dbReference type="GO" id="GO:0009055">
    <property type="term" value="F:electron transfer activity"/>
    <property type="evidence" value="ECO:0007669"/>
    <property type="project" value="InterPro"/>
</dbReference>
<dbReference type="GO" id="GO:0020037">
    <property type="term" value="F:heme binding"/>
    <property type="evidence" value="ECO:0007669"/>
    <property type="project" value="InterPro"/>
</dbReference>
<dbReference type="Gene3D" id="1.20.1420.20">
    <property type="entry name" value="M75 peptidase, HXXE motif"/>
    <property type="match status" value="1"/>
</dbReference>
<dbReference type="STRING" id="1150112.SAMN04487893_11560"/>
<keyword evidence="10" id="KW-1185">Reference proteome</keyword>
<keyword evidence="9" id="KW-0575">Peroxidase</keyword>
<dbReference type="GO" id="GO:0030313">
    <property type="term" value="C:cell envelope"/>
    <property type="evidence" value="ECO:0007669"/>
    <property type="project" value="UniProtKB-SubCell"/>
</dbReference>
<dbReference type="OrthoDB" id="9805202at2"/>
<protein>
    <submittedName>
        <fullName evidence="9">Cytochrome c peroxidase</fullName>
    </submittedName>
</protein>
<dbReference type="InterPro" id="IPR051395">
    <property type="entry name" value="Cytochrome_c_Peroxidase/MauG"/>
</dbReference>
<evidence type="ECO:0000256" key="6">
    <source>
        <dbReference type="ARBA" id="ARBA00023004"/>
    </source>
</evidence>
<dbReference type="PROSITE" id="PS51257">
    <property type="entry name" value="PROKAR_LIPOPROTEIN"/>
    <property type="match status" value="1"/>
</dbReference>
<dbReference type="EMBL" id="FORU01000015">
    <property type="protein sequence ID" value="SFJ76066.1"/>
    <property type="molecule type" value="Genomic_DNA"/>
</dbReference>
<dbReference type="InterPro" id="IPR036909">
    <property type="entry name" value="Cyt_c-like_dom_sf"/>
</dbReference>
<reference evidence="10" key="1">
    <citation type="submission" date="2016-10" db="EMBL/GenBank/DDBJ databases">
        <authorList>
            <person name="Varghese N."/>
            <person name="Submissions S."/>
        </authorList>
    </citation>
    <scope>NUCLEOTIDE SEQUENCE [LARGE SCALE GENOMIC DNA]</scope>
    <source>
        <strain evidence="10">DSM 26542</strain>
    </source>
</reference>
<keyword evidence="6 7" id="KW-0408">Iron</keyword>
<evidence type="ECO:0000313" key="9">
    <source>
        <dbReference type="EMBL" id="SFJ76066.1"/>
    </source>
</evidence>
<organism evidence="9 10">
    <name type="scientific">Myroides guanonis</name>
    <dbReference type="NCBI Taxonomy" id="1150112"/>
    <lineage>
        <taxon>Bacteria</taxon>
        <taxon>Pseudomonadati</taxon>
        <taxon>Bacteroidota</taxon>
        <taxon>Flavobacteriia</taxon>
        <taxon>Flavobacteriales</taxon>
        <taxon>Flavobacteriaceae</taxon>
        <taxon>Myroides</taxon>
    </lineage>
</organism>
<evidence type="ECO:0000313" key="10">
    <source>
        <dbReference type="Proteomes" id="UP000243887"/>
    </source>
</evidence>
<dbReference type="PANTHER" id="PTHR30600:SF10">
    <property type="entry name" value="BLL6722 PROTEIN"/>
    <property type="match status" value="1"/>
</dbReference>
<name>A0A1I3U2G4_9FLAO</name>
<dbReference type="Gene3D" id="1.10.760.10">
    <property type="entry name" value="Cytochrome c-like domain"/>
    <property type="match status" value="2"/>
</dbReference>
<dbReference type="Proteomes" id="UP000243887">
    <property type="component" value="Unassembled WGS sequence"/>
</dbReference>
<evidence type="ECO:0000256" key="5">
    <source>
        <dbReference type="ARBA" id="ARBA00023002"/>
    </source>
</evidence>
<dbReference type="SUPFAM" id="SSF46626">
    <property type="entry name" value="Cytochrome c"/>
    <property type="match status" value="2"/>
</dbReference>
<gene>
    <name evidence="9" type="ORF">SAMN04487893_11560</name>
</gene>
<dbReference type="RefSeq" id="WP_090680603.1">
    <property type="nucleotide sequence ID" value="NZ_FORU01000015.1"/>
</dbReference>
<dbReference type="PANTHER" id="PTHR30600">
    <property type="entry name" value="CYTOCHROME C PEROXIDASE-RELATED"/>
    <property type="match status" value="1"/>
</dbReference>
<evidence type="ECO:0000256" key="4">
    <source>
        <dbReference type="ARBA" id="ARBA00022729"/>
    </source>
</evidence>